<dbReference type="EMBL" id="CABVJG010000020">
    <property type="protein sequence ID" value="VVQ23027.1"/>
    <property type="molecule type" value="Genomic_DNA"/>
</dbReference>
<organism evidence="1 2">
    <name type="scientific">Pseudomonas fluorescens</name>
    <dbReference type="NCBI Taxonomy" id="294"/>
    <lineage>
        <taxon>Bacteria</taxon>
        <taxon>Pseudomonadati</taxon>
        <taxon>Pseudomonadota</taxon>
        <taxon>Gammaproteobacteria</taxon>
        <taxon>Pseudomonadales</taxon>
        <taxon>Pseudomonadaceae</taxon>
        <taxon>Pseudomonas</taxon>
    </lineage>
</organism>
<sequence>MKLVELYNKIISKEPYNNMNVFFESYESFEEIPIVSRYSRLDFLKEEMNNDKVSEFLVSTAIFLMNSIKIMGTTDKPDFYAITFTDFDGLDEGDVIIPNIFVYPGPASNGFMDKIRVKKRKAASREMKEVKKNFHMLGFETVFDFHESRFYDSASKDEIIRIFAVPKISSSKIKESNSLSSEP</sequence>
<proteinExistence type="predicted"/>
<accession>A0A5E7VK98</accession>
<dbReference type="Proteomes" id="UP000412311">
    <property type="component" value="Unassembled WGS sequence"/>
</dbReference>
<dbReference type="InterPro" id="IPR028264">
    <property type="entry name" value="Imm15"/>
</dbReference>
<dbReference type="AlphaFoldDB" id="A0A5E7VK98"/>
<evidence type="ECO:0000313" key="2">
    <source>
        <dbReference type="Proteomes" id="UP000412311"/>
    </source>
</evidence>
<gene>
    <name evidence="1" type="ORF">PS925_05236</name>
</gene>
<dbReference type="Pfam" id="PF15561">
    <property type="entry name" value="Imm15"/>
    <property type="match status" value="1"/>
</dbReference>
<evidence type="ECO:0000313" key="1">
    <source>
        <dbReference type="EMBL" id="VVQ23027.1"/>
    </source>
</evidence>
<reference evidence="1 2" key="1">
    <citation type="submission" date="2019-09" db="EMBL/GenBank/DDBJ databases">
        <authorList>
            <person name="Chandra G."/>
            <person name="Truman W A."/>
        </authorList>
    </citation>
    <scope>NUCLEOTIDE SEQUENCE [LARGE SCALE GENOMIC DNA]</scope>
    <source>
        <strain evidence="1">PS925</strain>
    </source>
</reference>
<protein>
    <submittedName>
        <fullName evidence="1">Uncharacterized protein</fullName>
    </submittedName>
</protein>
<dbReference type="RefSeq" id="WP_224793300.1">
    <property type="nucleotide sequence ID" value="NZ_CABVJG010000020.1"/>
</dbReference>
<name>A0A5E7VK98_PSEFL</name>